<comment type="caution">
    <text evidence="4">The sequence shown here is derived from an EMBL/GenBank/DDBJ whole genome shotgun (WGS) entry which is preliminary data.</text>
</comment>
<evidence type="ECO:0000256" key="1">
    <source>
        <dbReference type="SAM" id="Coils"/>
    </source>
</evidence>
<name>A0A2B7Y220_9EURO</name>
<evidence type="ECO:0000256" key="3">
    <source>
        <dbReference type="SAM" id="Phobius"/>
    </source>
</evidence>
<dbReference type="Proteomes" id="UP000223968">
    <property type="component" value="Unassembled WGS sequence"/>
</dbReference>
<feature type="compositionally biased region" description="Basic and acidic residues" evidence="2">
    <location>
        <begin position="719"/>
        <end position="733"/>
    </location>
</feature>
<keyword evidence="3" id="KW-1133">Transmembrane helix</keyword>
<keyword evidence="1" id="KW-0175">Coiled coil</keyword>
<feature type="compositionally biased region" description="Basic and acidic residues" evidence="2">
    <location>
        <begin position="599"/>
        <end position="608"/>
    </location>
</feature>
<gene>
    <name evidence="4" type="ORF">AJ79_02617</name>
</gene>
<dbReference type="EMBL" id="PDNB01000028">
    <property type="protein sequence ID" value="PGH15091.1"/>
    <property type="molecule type" value="Genomic_DNA"/>
</dbReference>
<evidence type="ECO:0000313" key="4">
    <source>
        <dbReference type="EMBL" id="PGH15091.1"/>
    </source>
</evidence>
<sequence length="790" mass="86974">MELYILASIFTAITTFGFYYPVPFTNIRPDSSLRARLFGALQLTVSAECTAWLYNYFTTPQYDDSHASVLEINSTISEAPSIIHEDPLEESRQDTADNLPGFQSSTETVTIHVTPTLTSNNETTQAPIPVLYKFRVNIGWVLYTWVAFAPLFAFCTWWIASHMNLEAREFKDAQFAMLNELIEDLKHKTAPRLVVDDLASKAGVFDYKLQVLKSQMDQLLKTAHSGATTGLGMDFSGNKALGLRAKAASKGDIDELHVRSAEIMAMVNSQDKKVQGLQDSIHSLQTAFEAKGKKTNDPPMDLKGLHTQQAGEHINALQTSAATQKILSEVGRQVVSSEARIDQIVQDFTELKKKNDKDSKWAFTLNQAVMDQTDELQAKVASAEVRIQGLVKDIEISMPVDDTADAGRSMEELDDQMAELRNKVESYRKLTDRLAKDLVDFKKMAPGQDTQELQGKLKSHEVTLERFFGDMTALKDIMRDSSSQTNQLQNRIDSCEAALEQLTKSLTTVKDGRLKDKSLETELRFKVIKLGKTLGDIDTFAMTTRSDVDRISVRVKEVESLTQTCHKVLAQQGNEILNLHGKLNITAPVTSLIDNEDDMAQKSTERRSAGKLVPKSSRREPARTSLNVPSPTSILLKSNRSPSTTLSGAKLESVSRWDLVSNGEETIGLNSEPASKSHASPSLSLLPPLLSAPSTPISKAKALSKRPEKSLNRGAPAYKESDASYKAERKEGKASPSELSQKDGTTRKEQGDIKSKKTASFSGAPPSSPTSSRSTSKLVAKTLVIGSPLP</sequence>
<reference evidence="4 5" key="1">
    <citation type="submission" date="2017-10" db="EMBL/GenBank/DDBJ databases">
        <title>Comparative genomics in systemic dimorphic fungi from Ajellomycetaceae.</title>
        <authorList>
            <person name="Munoz J.F."/>
            <person name="Mcewen J.G."/>
            <person name="Clay O.K."/>
            <person name="Cuomo C.A."/>
        </authorList>
    </citation>
    <scope>NUCLEOTIDE SEQUENCE [LARGE SCALE GENOMIC DNA]</scope>
    <source>
        <strain evidence="4 5">UAMH5409</strain>
    </source>
</reference>
<keyword evidence="3" id="KW-0812">Transmembrane</keyword>
<feature type="region of interest" description="Disordered" evidence="2">
    <location>
        <begin position="598"/>
        <end position="647"/>
    </location>
</feature>
<keyword evidence="5" id="KW-1185">Reference proteome</keyword>
<protein>
    <submittedName>
        <fullName evidence="4">Uncharacterized protein</fullName>
    </submittedName>
</protein>
<feature type="compositionally biased region" description="Polar residues" evidence="2">
    <location>
        <begin position="624"/>
        <end position="647"/>
    </location>
</feature>
<dbReference type="STRING" id="1447875.A0A2B7Y220"/>
<evidence type="ECO:0000256" key="2">
    <source>
        <dbReference type="SAM" id="MobiDB-lite"/>
    </source>
</evidence>
<proteinExistence type="predicted"/>
<dbReference type="OrthoDB" id="4186800at2759"/>
<feature type="compositionally biased region" description="Low complexity" evidence="2">
    <location>
        <begin position="673"/>
        <end position="687"/>
    </location>
</feature>
<keyword evidence="3" id="KW-0472">Membrane</keyword>
<feature type="region of interest" description="Disordered" evidence="2">
    <location>
        <begin position="668"/>
        <end position="687"/>
    </location>
</feature>
<evidence type="ECO:0000313" key="5">
    <source>
        <dbReference type="Proteomes" id="UP000223968"/>
    </source>
</evidence>
<feature type="compositionally biased region" description="Low complexity" evidence="2">
    <location>
        <begin position="758"/>
        <end position="776"/>
    </location>
</feature>
<accession>A0A2B7Y220</accession>
<feature type="coiled-coil region" evidence="1">
    <location>
        <begin position="366"/>
        <end position="437"/>
    </location>
</feature>
<feature type="compositionally biased region" description="Basic and acidic residues" evidence="2">
    <location>
        <begin position="740"/>
        <end position="755"/>
    </location>
</feature>
<dbReference type="AlphaFoldDB" id="A0A2B7Y220"/>
<feature type="region of interest" description="Disordered" evidence="2">
    <location>
        <begin position="697"/>
        <end position="790"/>
    </location>
</feature>
<feature type="transmembrane region" description="Helical" evidence="3">
    <location>
        <begin position="6"/>
        <end position="27"/>
    </location>
</feature>
<organism evidence="4 5">
    <name type="scientific">Helicocarpus griseus UAMH5409</name>
    <dbReference type="NCBI Taxonomy" id="1447875"/>
    <lineage>
        <taxon>Eukaryota</taxon>
        <taxon>Fungi</taxon>
        <taxon>Dikarya</taxon>
        <taxon>Ascomycota</taxon>
        <taxon>Pezizomycotina</taxon>
        <taxon>Eurotiomycetes</taxon>
        <taxon>Eurotiomycetidae</taxon>
        <taxon>Onygenales</taxon>
        <taxon>Ajellomycetaceae</taxon>
        <taxon>Helicocarpus</taxon>
    </lineage>
</organism>
<feature type="transmembrane region" description="Helical" evidence="3">
    <location>
        <begin position="140"/>
        <end position="160"/>
    </location>
</feature>